<dbReference type="RefSeq" id="WP_127742172.1">
    <property type="nucleotide sequence ID" value="NZ_RZTZ01000019.1"/>
</dbReference>
<sequence length="214" mass="24746">MISSKQEYLDILRTCLKNHDQVEDILLEYEQHLIDLLDEVCNCPCKTEKEAMHVVIERLGTPAEMAALYEEERTVTPARTKWIFFFVNFFFFAAGIILTVFYHSLSSPTVKQLWFFLTSIPFFLIFLYLFYWLLLGYEVGKEFGLGGKKLLKRTFYIALAPNLFLMVMVVFRIIPASVFAPLLTGEFTVICIISTILLYPISILGFRYGATKSI</sequence>
<dbReference type="AlphaFoldDB" id="A0A437K449"/>
<organism evidence="2 3">
    <name type="scientific">Niallia taxi</name>
    <dbReference type="NCBI Taxonomy" id="2499688"/>
    <lineage>
        <taxon>Bacteria</taxon>
        <taxon>Bacillati</taxon>
        <taxon>Bacillota</taxon>
        <taxon>Bacilli</taxon>
        <taxon>Bacillales</taxon>
        <taxon>Bacillaceae</taxon>
        <taxon>Niallia</taxon>
    </lineage>
</organism>
<gene>
    <name evidence="2" type="ORF">EM808_25470</name>
</gene>
<evidence type="ECO:0000313" key="3">
    <source>
        <dbReference type="Proteomes" id="UP000288024"/>
    </source>
</evidence>
<protein>
    <recommendedName>
        <fullName evidence="4">DUF1700 domain-containing protein</fullName>
    </recommendedName>
</protein>
<accession>A0A437K449</accession>
<keyword evidence="1" id="KW-0812">Transmembrane</keyword>
<feature type="transmembrane region" description="Helical" evidence="1">
    <location>
        <begin position="155"/>
        <end position="175"/>
    </location>
</feature>
<evidence type="ECO:0000313" key="2">
    <source>
        <dbReference type="EMBL" id="RVT57148.1"/>
    </source>
</evidence>
<dbReference type="EMBL" id="RZTZ01000019">
    <property type="protein sequence ID" value="RVT57148.1"/>
    <property type="molecule type" value="Genomic_DNA"/>
</dbReference>
<comment type="caution">
    <text evidence="2">The sequence shown here is derived from an EMBL/GenBank/DDBJ whole genome shotgun (WGS) entry which is preliminary data.</text>
</comment>
<reference evidence="2 3" key="1">
    <citation type="submission" date="2019-01" db="EMBL/GenBank/DDBJ databases">
        <title>Bacillus sp. M5HDSG1-1, whole genome shotgun sequence.</title>
        <authorList>
            <person name="Tuo L."/>
        </authorList>
    </citation>
    <scope>NUCLEOTIDE SEQUENCE [LARGE SCALE GENOMIC DNA]</scope>
    <source>
        <strain evidence="2 3">M5HDSG1-1</strain>
    </source>
</reference>
<feature type="transmembrane region" description="Helical" evidence="1">
    <location>
        <begin position="114"/>
        <end position="134"/>
    </location>
</feature>
<evidence type="ECO:0000256" key="1">
    <source>
        <dbReference type="SAM" id="Phobius"/>
    </source>
</evidence>
<proteinExistence type="predicted"/>
<evidence type="ECO:0008006" key="4">
    <source>
        <dbReference type="Google" id="ProtNLM"/>
    </source>
</evidence>
<keyword evidence="3" id="KW-1185">Reference proteome</keyword>
<feature type="transmembrane region" description="Helical" evidence="1">
    <location>
        <begin position="187"/>
        <end position="206"/>
    </location>
</feature>
<keyword evidence="1" id="KW-0472">Membrane</keyword>
<dbReference type="Proteomes" id="UP000288024">
    <property type="component" value="Unassembled WGS sequence"/>
</dbReference>
<feature type="transmembrane region" description="Helical" evidence="1">
    <location>
        <begin position="82"/>
        <end position="102"/>
    </location>
</feature>
<keyword evidence="1" id="KW-1133">Transmembrane helix</keyword>
<dbReference type="Pfam" id="PF22564">
    <property type="entry name" value="HAAS"/>
    <property type="match status" value="1"/>
</dbReference>
<name>A0A437K449_9BACI</name>